<keyword evidence="1" id="KW-1133">Transmembrane helix</keyword>
<dbReference type="InterPro" id="IPR034804">
    <property type="entry name" value="SQR/QFR_C/D"/>
</dbReference>
<dbReference type="AlphaFoldDB" id="A0A1X2GHJ2"/>
<gene>
    <name evidence="2" type="ORF">DM01DRAFT_1335867</name>
</gene>
<keyword evidence="1" id="KW-0472">Membrane</keyword>
<sequence>MDDASKQVGYRLYGYATKVQAYSAVGFTAFDMIHGTNVGLGIFGAKVANGLMRKLRPLYQNAFSENVIVIGCVLVHLTAGLSKRLIKSYYGLKIDSKSPASFHSYAGVLLVPLIAIHFYLVRATPDFPVDFGLVAWGLQFRSLLTWTLHFSLGLMASYHILFGIPVVFQRAFPNTNTSFLKTTPTKVFASTAFLLIGLYGISRFDVMTKAAEYSTVYSNAFGTLNQ</sequence>
<dbReference type="GO" id="GO:0055088">
    <property type="term" value="P:lipid homeostasis"/>
    <property type="evidence" value="ECO:0007669"/>
    <property type="project" value="InterPro"/>
</dbReference>
<keyword evidence="3" id="KW-1185">Reference proteome</keyword>
<feature type="transmembrane region" description="Helical" evidence="1">
    <location>
        <begin position="143"/>
        <end position="167"/>
    </location>
</feature>
<dbReference type="SUPFAM" id="SSF81343">
    <property type="entry name" value="Fumarate reductase respiratory complex transmembrane subunits"/>
    <property type="match status" value="1"/>
</dbReference>
<feature type="transmembrane region" description="Helical" evidence="1">
    <location>
        <begin position="102"/>
        <end position="122"/>
    </location>
</feature>
<dbReference type="PANTHER" id="PTHR38409">
    <property type="entry name" value="MDM10-COMPLEMENTING PROTEIN 1"/>
    <property type="match status" value="1"/>
</dbReference>
<evidence type="ECO:0000256" key="1">
    <source>
        <dbReference type="SAM" id="Phobius"/>
    </source>
</evidence>
<dbReference type="EMBL" id="MCGT01000014">
    <property type="protein sequence ID" value="ORX54015.1"/>
    <property type="molecule type" value="Genomic_DNA"/>
</dbReference>
<accession>A0A1X2GHJ2</accession>
<name>A0A1X2GHJ2_9FUNG</name>
<dbReference type="PANTHER" id="PTHR38409:SF1">
    <property type="entry name" value="MITOCHONDRIAL ADAPTER PROTEIN MCP1"/>
    <property type="match status" value="1"/>
</dbReference>
<evidence type="ECO:0008006" key="4">
    <source>
        <dbReference type="Google" id="ProtNLM"/>
    </source>
</evidence>
<feature type="transmembrane region" description="Helical" evidence="1">
    <location>
        <begin position="187"/>
        <end position="204"/>
    </location>
</feature>
<proteinExistence type="predicted"/>
<organism evidence="2 3">
    <name type="scientific">Hesseltinella vesiculosa</name>
    <dbReference type="NCBI Taxonomy" id="101127"/>
    <lineage>
        <taxon>Eukaryota</taxon>
        <taxon>Fungi</taxon>
        <taxon>Fungi incertae sedis</taxon>
        <taxon>Mucoromycota</taxon>
        <taxon>Mucoromycotina</taxon>
        <taxon>Mucoromycetes</taxon>
        <taxon>Mucorales</taxon>
        <taxon>Cunninghamellaceae</taxon>
        <taxon>Hesseltinella</taxon>
    </lineage>
</organism>
<feature type="transmembrane region" description="Helical" evidence="1">
    <location>
        <begin position="62"/>
        <end position="82"/>
    </location>
</feature>
<dbReference type="Proteomes" id="UP000242146">
    <property type="component" value="Unassembled WGS sequence"/>
</dbReference>
<dbReference type="GO" id="GO:0016020">
    <property type="term" value="C:membrane"/>
    <property type="evidence" value="ECO:0007669"/>
    <property type="project" value="InterPro"/>
</dbReference>
<evidence type="ECO:0000313" key="3">
    <source>
        <dbReference type="Proteomes" id="UP000242146"/>
    </source>
</evidence>
<protein>
    <recommendedName>
        <fullName evidence="4">Mitochondrial adapter protein MCP1 transmembrane domain-containing protein</fullName>
    </recommendedName>
</protein>
<dbReference type="STRING" id="101127.A0A1X2GHJ2"/>
<dbReference type="OrthoDB" id="10259513at2759"/>
<reference evidence="2 3" key="1">
    <citation type="submission" date="2016-07" db="EMBL/GenBank/DDBJ databases">
        <title>Pervasive Adenine N6-methylation of Active Genes in Fungi.</title>
        <authorList>
            <consortium name="DOE Joint Genome Institute"/>
            <person name="Mondo S.J."/>
            <person name="Dannebaum R.O."/>
            <person name="Kuo R.C."/>
            <person name="Labutti K."/>
            <person name="Haridas S."/>
            <person name="Kuo A."/>
            <person name="Salamov A."/>
            <person name="Ahrendt S.R."/>
            <person name="Lipzen A."/>
            <person name="Sullivan W."/>
            <person name="Andreopoulos W.B."/>
            <person name="Clum A."/>
            <person name="Lindquist E."/>
            <person name="Daum C."/>
            <person name="Ramamoorthy G.K."/>
            <person name="Gryganskyi A."/>
            <person name="Culley D."/>
            <person name="Magnuson J.K."/>
            <person name="James T.Y."/>
            <person name="O'Malley M.A."/>
            <person name="Stajich J.E."/>
            <person name="Spatafora J.W."/>
            <person name="Visel A."/>
            <person name="Grigoriev I.V."/>
        </authorList>
    </citation>
    <scope>NUCLEOTIDE SEQUENCE [LARGE SCALE GENOMIC DNA]</scope>
    <source>
        <strain evidence="2 3">NRRL 3301</strain>
    </source>
</reference>
<comment type="caution">
    <text evidence="2">The sequence shown here is derived from an EMBL/GenBank/DDBJ whole genome shotgun (WGS) entry which is preliminary data.</text>
</comment>
<evidence type="ECO:0000313" key="2">
    <source>
        <dbReference type="EMBL" id="ORX54015.1"/>
    </source>
</evidence>
<keyword evidence="1" id="KW-0812">Transmembrane</keyword>
<dbReference type="InterPro" id="IPR039960">
    <property type="entry name" value="MCP1"/>
</dbReference>